<proteinExistence type="predicted"/>
<evidence type="ECO:0000313" key="1">
    <source>
        <dbReference type="EMBL" id="HGK27699.1"/>
    </source>
</evidence>
<reference evidence="1" key="1">
    <citation type="journal article" date="2020" name="mSystems">
        <title>Genome- and Community-Level Interaction Insights into Carbon Utilization and Element Cycling Functions of Hydrothermarchaeota in Hydrothermal Sediment.</title>
        <authorList>
            <person name="Zhou Z."/>
            <person name="Liu Y."/>
            <person name="Xu W."/>
            <person name="Pan J."/>
            <person name="Luo Z.H."/>
            <person name="Li M."/>
        </authorList>
    </citation>
    <scope>NUCLEOTIDE SEQUENCE [LARGE SCALE GENOMIC DNA]</scope>
    <source>
        <strain evidence="1">SpSt-488</strain>
    </source>
</reference>
<dbReference type="InterPro" id="IPR050114">
    <property type="entry name" value="UPF0173_UPF0282_UlaG_hydrolase"/>
</dbReference>
<dbReference type="PIRSF" id="PIRSF004944">
    <property type="entry name" value="UCP004944_hydrls"/>
    <property type="match status" value="1"/>
</dbReference>
<dbReference type="Gene3D" id="3.60.15.10">
    <property type="entry name" value="Ribonuclease Z/Hydroxyacylglutathione hydrolase-like"/>
    <property type="match status" value="1"/>
</dbReference>
<protein>
    <submittedName>
        <fullName evidence="1">Uncharacterized protein</fullName>
    </submittedName>
</protein>
<dbReference type="PANTHER" id="PTHR43546:SF4">
    <property type="entry name" value="UPF0282 PROTEIN MJ1629"/>
    <property type="match status" value="1"/>
</dbReference>
<gene>
    <name evidence="1" type="ORF">ENS41_01950</name>
</gene>
<dbReference type="SUPFAM" id="SSF56281">
    <property type="entry name" value="Metallo-hydrolase/oxidoreductase"/>
    <property type="match status" value="1"/>
</dbReference>
<accession>A0A7C4GHZ4</accession>
<dbReference type="InterPro" id="IPR036866">
    <property type="entry name" value="RibonucZ/Hydroxyglut_hydro"/>
</dbReference>
<dbReference type="InterPro" id="IPR014426">
    <property type="entry name" value="UPF0282_hydrls"/>
</dbReference>
<comment type="caution">
    <text evidence="1">The sequence shown here is derived from an EMBL/GenBank/DDBJ whole genome shotgun (WGS) entry which is preliminary data.</text>
</comment>
<name>A0A7C4GHZ4_UNCW3</name>
<dbReference type="EMBL" id="DSUT01000036">
    <property type="protein sequence ID" value="HGK27699.1"/>
    <property type="molecule type" value="Genomic_DNA"/>
</dbReference>
<dbReference type="AlphaFoldDB" id="A0A7C4GHZ4"/>
<sequence>MKLTDPIIREGPQVSLHHVAFDSFGVMSMCTRIETPELVVTIDPGVSLQSAAFPLPEPRRRELLARYEREVAESCARSQAIVVSHYHLDHFALGRRPELYAGKLLFTRNREDLPHKQRAIAERFFKAIDGLPEEIIPADNRRFRFGKTELGFSAPVWHGRQNAEPGTVIMTDVKRGRERVLVTSDVIGPTETATTDLICASGCRDLVIDGYATYLIGRFATDVELVKSIVNLCRILAQRSVRTLCLDHHAARDYRYPALLKLVYAKARQLKKRFGTAAELAGTTSLVLDGYQNYGPTRWHKWQPLDMDACRAALQAAIAEGTLDPVWLADLDRWVG</sequence>
<organism evidence="1">
    <name type="scientific">candidate division WOR-3 bacterium</name>
    <dbReference type="NCBI Taxonomy" id="2052148"/>
    <lineage>
        <taxon>Bacteria</taxon>
        <taxon>Bacteria division WOR-3</taxon>
    </lineage>
</organism>
<dbReference type="PANTHER" id="PTHR43546">
    <property type="entry name" value="UPF0173 METAL-DEPENDENT HYDROLASE MJ1163-RELATED"/>
    <property type="match status" value="1"/>
</dbReference>